<organism evidence="23 24">
    <name type="scientific">Pelobates cultripes</name>
    <name type="common">Western spadefoot toad</name>
    <dbReference type="NCBI Taxonomy" id="61616"/>
    <lineage>
        <taxon>Eukaryota</taxon>
        <taxon>Metazoa</taxon>
        <taxon>Chordata</taxon>
        <taxon>Craniata</taxon>
        <taxon>Vertebrata</taxon>
        <taxon>Euteleostomi</taxon>
        <taxon>Amphibia</taxon>
        <taxon>Batrachia</taxon>
        <taxon>Anura</taxon>
        <taxon>Pelobatoidea</taxon>
        <taxon>Pelobatidae</taxon>
        <taxon>Pelobates</taxon>
    </lineage>
</organism>
<evidence type="ECO:0000256" key="21">
    <source>
        <dbReference type="SAM" id="SignalP"/>
    </source>
</evidence>
<evidence type="ECO:0000256" key="8">
    <source>
        <dbReference type="ARBA" id="ARBA00022801"/>
    </source>
</evidence>
<evidence type="ECO:0000256" key="12">
    <source>
        <dbReference type="ARBA" id="ARBA00023136"/>
    </source>
</evidence>
<dbReference type="Gene3D" id="2.60.40.10">
    <property type="entry name" value="Immunoglobulins"/>
    <property type="match status" value="3"/>
</dbReference>
<keyword evidence="16" id="KW-0922">Interferon antiviral system evasion</keyword>
<dbReference type="InterPro" id="IPR004074">
    <property type="entry name" value="IL-1_rcpt_I/II-typ"/>
</dbReference>
<evidence type="ECO:0000259" key="22">
    <source>
        <dbReference type="PROSITE" id="PS50835"/>
    </source>
</evidence>
<keyword evidence="7" id="KW-0677">Repeat</keyword>
<dbReference type="PANTHER" id="PTHR11890:SF44">
    <property type="entry name" value="X-LINKED INTERLEUKIN-1 RECEPTOR ACCESSORY PROTEIN-LIKE 2"/>
    <property type="match status" value="1"/>
</dbReference>
<feature type="domain" description="Ig-like" evidence="22">
    <location>
        <begin position="15"/>
        <end position="101"/>
    </location>
</feature>
<evidence type="ECO:0000256" key="17">
    <source>
        <dbReference type="ARBA" id="ARBA00023319"/>
    </source>
</evidence>
<keyword evidence="13" id="KW-1015">Disulfide bond</keyword>
<protein>
    <recommendedName>
        <fullName evidence="19">Soluble interferon alpha/beta receptor OPG204</fullName>
    </recommendedName>
</protein>
<evidence type="ECO:0000256" key="13">
    <source>
        <dbReference type="ARBA" id="ARBA00023157"/>
    </source>
</evidence>
<evidence type="ECO:0000256" key="16">
    <source>
        <dbReference type="ARBA" id="ARBA00023258"/>
    </source>
</evidence>
<comment type="subcellular location">
    <subcellularLocation>
        <location evidence="1">Membrane</location>
        <topology evidence="1">Single-pass type I membrane protein</topology>
    </subcellularLocation>
</comment>
<gene>
    <name evidence="23" type="ORF">PECUL_23A024716</name>
</gene>
<comment type="function">
    <text evidence="20">Counteracts the antiviral effects of host IFN-alpha/beta and key IFN-inducible proteins involved in viral RNA degradation suxh as host OAS1. Acts as a soluble IFN-alpha receptor and thus inhibits the interaction between host IFN-alpha and its receptor.</text>
</comment>
<dbReference type="InterPro" id="IPR007110">
    <property type="entry name" value="Ig-like_dom"/>
</dbReference>
<dbReference type="FunFam" id="2.60.40.10:FF:000284">
    <property type="entry name" value="interleukin-1 receptor accessory protein-like 1"/>
    <property type="match status" value="1"/>
</dbReference>
<dbReference type="InterPro" id="IPR036179">
    <property type="entry name" value="Ig-like_dom_sf"/>
</dbReference>
<dbReference type="PANTHER" id="PTHR11890">
    <property type="entry name" value="INTERLEUKIN-1 RECEPTOR FAMILY MEMBER"/>
    <property type="match status" value="1"/>
</dbReference>
<evidence type="ECO:0000256" key="5">
    <source>
        <dbReference type="ARBA" id="ARBA00022692"/>
    </source>
</evidence>
<dbReference type="PRINTS" id="PR01536">
    <property type="entry name" value="INTRLKN1R12F"/>
</dbReference>
<evidence type="ECO:0000256" key="7">
    <source>
        <dbReference type="ARBA" id="ARBA00022737"/>
    </source>
</evidence>
<reference evidence="23" key="1">
    <citation type="submission" date="2022-03" db="EMBL/GenBank/DDBJ databases">
        <authorList>
            <person name="Alioto T."/>
            <person name="Alioto T."/>
            <person name="Gomez Garrido J."/>
        </authorList>
    </citation>
    <scope>NUCLEOTIDE SEQUENCE</scope>
</reference>
<keyword evidence="3" id="KW-0244">Early protein</keyword>
<dbReference type="InterPro" id="IPR013151">
    <property type="entry name" value="Immunoglobulin_dom"/>
</dbReference>
<evidence type="ECO:0000256" key="20">
    <source>
        <dbReference type="ARBA" id="ARBA00045444"/>
    </source>
</evidence>
<keyword evidence="24" id="KW-1185">Reference proteome</keyword>
<dbReference type="GO" id="GO:0016020">
    <property type="term" value="C:membrane"/>
    <property type="evidence" value="ECO:0007669"/>
    <property type="project" value="UniProtKB-SubCell"/>
</dbReference>
<evidence type="ECO:0000256" key="14">
    <source>
        <dbReference type="ARBA" id="ARBA00023170"/>
    </source>
</evidence>
<keyword evidence="8" id="KW-0378">Hydrolase</keyword>
<dbReference type="InterPro" id="IPR013783">
    <property type="entry name" value="Ig-like_fold"/>
</dbReference>
<evidence type="ECO:0000256" key="2">
    <source>
        <dbReference type="ARBA" id="ARBA00009752"/>
    </source>
</evidence>
<dbReference type="SUPFAM" id="SSF48726">
    <property type="entry name" value="Immunoglobulin"/>
    <property type="match status" value="3"/>
</dbReference>
<keyword evidence="14 23" id="KW-0675">Receptor</keyword>
<keyword evidence="9" id="KW-1114">Inhibition of host interferon signaling pathway by virus</keyword>
<feature type="signal peptide" evidence="21">
    <location>
        <begin position="1"/>
        <end position="19"/>
    </location>
</feature>
<evidence type="ECO:0000256" key="1">
    <source>
        <dbReference type="ARBA" id="ARBA00004479"/>
    </source>
</evidence>
<evidence type="ECO:0000256" key="11">
    <source>
        <dbReference type="ARBA" id="ARBA00023027"/>
    </source>
</evidence>
<keyword evidence="10" id="KW-1133">Transmembrane helix</keyword>
<keyword evidence="11" id="KW-0520">NAD</keyword>
<keyword evidence="5" id="KW-0812">Transmembrane</keyword>
<dbReference type="SMART" id="SM00409">
    <property type="entry name" value="IG"/>
    <property type="match status" value="3"/>
</dbReference>
<evidence type="ECO:0000256" key="3">
    <source>
        <dbReference type="ARBA" id="ARBA00022518"/>
    </source>
</evidence>
<evidence type="ECO:0000256" key="15">
    <source>
        <dbReference type="ARBA" id="ARBA00023180"/>
    </source>
</evidence>
<evidence type="ECO:0000313" key="24">
    <source>
        <dbReference type="Proteomes" id="UP001295444"/>
    </source>
</evidence>
<evidence type="ECO:0000256" key="18">
    <source>
        <dbReference type="ARBA" id="ARBA00038761"/>
    </source>
</evidence>
<comment type="subunit">
    <text evidence="18">Interacts with host IFNA1.</text>
</comment>
<dbReference type="AlphaFoldDB" id="A0AAD1R3N1"/>
<keyword evidence="12" id="KW-0472">Membrane</keyword>
<dbReference type="Pfam" id="PF07679">
    <property type="entry name" value="I-set"/>
    <property type="match status" value="1"/>
</dbReference>
<dbReference type="GO" id="GO:0004908">
    <property type="term" value="F:interleukin-1 receptor activity"/>
    <property type="evidence" value="ECO:0007669"/>
    <property type="project" value="InterPro"/>
</dbReference>
<feature type="domain" description="Ig-like" evidence="22">
    <location>
        <begin position="209"/>
        <end position="314"/>
    </location>
</feature>
<keyword evidence="9" id="KW-0899">Viral immunoevasion</keyword>
<evidence type="ECO:0000313" key="23">
    <source>
        <dbReference type="EMBL" id="CAH2223265.1"/>
    </source>
</evidence>
<name>A0AAD1R3N1_PELCU</name>
<keyword evidence="4" id="KW-1090">Inhibition of host innate immune response by virus</keyword>
<evidence type="ECO:0000256" key="4">
    <source>
        <dbReference type="ARBA" id="ARBA00022632"/>
    </source>
</evidence>
<evidence type="ECO:0000256" key="6">
    <source>
        <dbReference type="ARBA" id="ARBA00022729"/>
    </source>
</evidence>
<keyword evidence="6 21" id="KW-0732">Signal</keyword>
<sequence length="317" mass="36596">MFFSGKIFMFTCLIAFVFAIKYRKKYARENEAYILECPLNPTNTNETITWSQYNESISANIQRRVHATGKYLFFLPAVMNDTGLYTCTIQSTLKSKYSHVSLIMSESHDNCSAQPIYPQRLGMGTGVYILCPDIDLYEHKSNFIWYKECKPLHGERYMKIDTGLSLNHFTELDQGIYNCKFTYTYNGKTYTVNRFKNITMKAAYIQRKPTLETAINRTIEVALGDPLNISCSAFIGYNKSVLAAIFWSINGTHVASLNYSRFQEYARNYITPSHEFYIESTLHIRKVEEQDFNSNFTCFVSSSRGGQDSIVILKYPE</sequence>
<comment type="similarity">
    <text evidence="2">Belongs to the interleukin-1 receptor family.</text>
</comment>
<dbReference type="InterPro" id="IPR015621">
    <property type="entry name" value="IL-1_rcpt_fam"/>
</dbReference>
<keyword evidence="9" id="KW-0945">Host-virus interaction</keyword>
<evidence type="ECO:0000256" key="19">
    <source>
        <dbReference type="ARBA" id="ARBA00041012"/>
    </source>
</evidence>
<dbReference type="InterPro" id="IPR003599">
    <property type="entry name" value="Ig_sub"/>
</dbReference>
<dbReference type="EMBL" id="OW240912">
    <property type="protein sequence ID" value="CAH2223265.1"/>
    <property type="molecule type" value="Genomic_DNA"/>
</dbReference>
<dbReference type="PROSITE" id="PS50835">
    <property type="entry name" value="IG_LIKE"/>
    <property type="match status" value="2"/>
</dbReference>
<proteinExistence type="inferred from homology"/>
<dbReference type="GO" id="GO:0016787">
    <property type="term" value="F:hydrolase activity"/>
    <property type="evidence" value="ECO:0007669"/>
    <property type="project" value="UniProtKB-KW"/>
</dbReference>
<dbReference type="Pfam" id="PF00047">
    <property type="entry name" value="ig"/>
    <property type="match status" value="1"/>
</dbReference>
<dbReference type="Proteomes" id="UP001295444">
    <property type="component" value="Chromosome 01"/>
</dbReference>
<dbReference type="InterPro" id="IPR013098">
    <property type="entry name" value="Ig_I-set"/>
</dbReference>
<evidence type="ECO:0000256" key="10">
    <source>
        <dbReference type="ARBA" id="ARBA00022989"/>
    </source>
</evidence>
<keyword evidence="17" id="KW-0393">Immunoglobulin domain</keyword>
<keyword evidence="15" id="KW-0325">Glycoprotein</keyword>
<feature type="chain" id="PRO_5042248982" description="Soluble interferon alpha/beta receptor OPG204" evidence="21">
    <location>
        <begin position="20"/>
        <end position="317"/>
    </location>
</feature>
<dbReference type="FunFam" id="2.60.40.10:FF:000188">
    <property type="entry name" value="Interleukin-1 receptor accessory protein-like 1"/>
    <property type="match status" value="1"/>
</dbReference>
<accession>A0AAD1R3N1</accession>
<evidence type="ECO:0000256" key="9">
    <source>
        <dbReference type="ARBA" id="ARBA00022830"/>
    </source>
</evidence>